<keyword evidence="5" id="KW-1185">Reference proteome</keyword>
<evidence type="ECO:0000313" key="5">
    <source>
        <dbReference type="Proteomes" id="UP000291116"/>
    </source>
</evidence>
<evidence type="ECO:0000313" key="4">
    <source>
        <dbReference type="EMBL" id="VEU39289.1"/>
    </source>
</evidence>
<dbReference type="GO" id="GO:0004037">
    <property type="term" value="F:allantoicase activity"/>
    <property type="evidence" value="ECO:0007669"/>
    <property type="project" value="InterPro"/>
</dbReference>
<dbReference type="InterPro" id="IPR008979">
    <property type="entry name" value="Galactose-bd-like_sf"/>
</dbReference>
<feature type="domain" description="Allantoicase" evidence="3">
    <location>
        <begin position="320"/>
        <end position="488"/>
    </location>
</feature>
<dbReference type="Gene3D" id="2.60.120.260">
    <property type="entry name" value="Galactose-binding domain-like"/>
    <property type="match status" value="2"/>
</dbReference>
<evidence type="ECO:0000256" key="1">
    <source>
        <dbReference type="ARBA" id="ARBA00009242"/>
    </source>
</evidence>
<dbReference type="EMBL" id="CAACVS010000214">
    <property type="protein sequence ID" value="VEU39289.1"/>
    <property type="molecule type" value="Genomic_DNA"/>
</dbReference>
<dbReference type="PANTHER" id="PTHR12045:SF3">
    <property type="entry name" value="INACTIVE ALLANTOICASE-RELATED"/>
    <property type="match status" value="1"/>
</dbReference>
<feature type="region of interest" description="Disordered" evidence="2">
    <location>
        <begin position="419"/>
        <end position="445"/>
    </location>
</feature>
<evidence type="ECO:0000256" key="2">
    <source>
        <dbReference type="SAM" id="MobiDB-lite"/>
    </source>
</evidence>
<dbReference type="GO" id="GO:0000256">
    <property type="term" value="P:allantoin catabolic process"/>
    <property type="evidence" value="ECO:0007669"/>
    <property type="project" value="InterPro"/>
</dbReference>
<dbReference type="AlphaFoldDB" id="A0A448ZB89"/>
<dbReference type="PANTHER" id="PTHR12045">
    <property type="entry name" value="ALLANTOICASE"/>
    <property type="match status" value="1"/>
</dbReference>
<dbReference type="Pfam" id="PF03561">
    <property type="entry name" value="Allantoicase"/>
    <property type="match status" value="2"/>
</dbReference>
<accession>A0A448ZB89</accession>
<dbReference type="OrthoDB" id="10266039at2759"/>
<dbReference type="SUPFAM" id="SSF49785">
    <property type="entry name" value="Galactose-binding domain-like"/>
    <property type="match status" value="2"/>
</dbReference>
<organism evidence="4 5">
    <name type="scientific">Pseudo-nitzschia multistriata</name>
    <dbReference type="NCBI Taxonomy" id="183589"/>
    <lineage>
        <taxon>Eukaryota</taxon>
        <taxon>Sar</taxon>
        <taxon>Stramenopiles</taxon>
        <taxon>Ochrophyta</taxon>
        <taxon>Bacillariophyta</taxon>
        <taxon>Bacillariophyceae</taxon>
        <taxon>Bacillariophycidae</taxon>
        <taxon>Bacillariales</taxon>
        <taxon>Bacillariaceae</taxon>
        <taxon>Pseudo-nitzschia</taxon>
    </lineage>
</organism>
<protein>
    <recommendedName>
        <fullName evidence="3">Allantoicase domain-containing protein</fullName>
    </recommendedName>
</protein>
<name>A0A448ZB89_9STRA</name>
<dbReference type="Proteomes" id="UP000291116">
    <property type="component" value="Unassembled WGS sequence"/>
</dbReference>
<evidence type="ECO:0000259" key="3">
    <source>
        <dbReference type="Pfam" id="PF03561"/>
    </source>
</evidence>
<sequence>MAPKTSETLLTPAEEATIDSCANHHLTRNPVSATSVADFDFDRDLTLEESKTPEACKNVAPRGPFADHYTNLASASGGARVLFATDDWFATAENLLEDGPPRFDPEAFCEQGKVLDGWETRRRRQAGHDWCLIQLPKRSEISALELDTAHFTGNNVPRISLEICDLPAAELSGMVAKLPGAYERLLHGGVRGTGRLPGEVAAASEAVERSGAWRELLPETPLSPGFEPTRMHYVRLETPATGNLVRVNYYPDGGVARLRCWGTSLGDVKPATTPLYMPVQTCDACTVVAHSSVSDPSELPSRQPTEHRELSSLDQGGIGGACSNKHYGEPWRLIQPTLGRDMGDGWETARHPSRPGILRRQRGSTLLDTPLSDWAVVRLGGSGSRTGVAKIIVDTKHFRGNYPESVRIEGCHSLPCGETEAPEAAGGYDPSERGSGEWFSLVPRSRTSPDAEHVFERSRGQLENADRPVTHVRVSIFPDGGLSRLRVYC</sequence>
<proteinExistence type="inferred from homology"/>
<dbReference type="InterPro" id="IPR005164">
    <property type="entry name" value="Allantoicase"/>
</dbReference>
<gene>
    <name evidence="4" type="ORF">PSNMU_V1.4_AUG-EV-PASAV3_0061520</name>
</gene>
<feature type="region of interest" description="Disordered" evidence="2">
    <location>
        <begin position="293"/>
        <end position="315"/>
    </location>
</feature>
<feature type="domain" description="Allantoicase" evidence="3">
    <location>
        <begin position="78"/>
        <end position="263"/>
    </location>
</feature>
<dbReference type="InterPro" id="IPR015908">
    <property type="entry name" value="Allantoicase_dom"/>
</dbReference>
<feature type="compositionally biased region" description="Polar residues" evidence="2">
    <location>
        <begin position="293"/>
        <end position="303"/>
    </location>
</feature>
<reference evidence="4 5" key="1">
    <citation type="submission" date="2019-01" db="EMBL/GenBank/DDBJ databases">
        <authorList>
            <person name="Ferrante I. M."/>
        </authorList>
    </citation>
    <scope>NUCLEOTIDE SEQUENCE [LARGE SCALE GENOMIC DNA]</scope>
    <source>
        <strain evidence="4 5">B856</strain>
    </source>
</reference>
<comment type="similarity">
    <text evidence="1">Belongs to the allantoicase family.</text>
</comment>